<sequence length="99" mass="11760">MASKYKKEQQNLSEIKNNNNYSVDVENQTDVQMTITSHLYLKPTHTSEPMDKDVVLRRIRQRKRVYRFRNALQAILSSPFSRKNEGEKKWLDDAFSAPW</sequence>
<name>A0A7J7MLQ7_9MAGN</name>
<feature type="compositionally biased region" description="Polar residues" evidence="1">
    <location>
        <begin position="10"/>
        <end position="23"/>
    </location>
</feature>
<keyword evidence="3" id="KW-1185">Reference proteome</keyword>
<organism evidence="2 3">
    <name type="scientific">Kingdonia uniflora</name>
    <dbReference type="NCBI Taxonomy" id="39325"/>
    <lineage>
        <taxon>Eukaryota</taxon>
        <taxon>Viridiplantae</taxon>
        <taxon>Streptophyta</taxon>
        <taxon>Embryophyta</taxon>
        <taxon>Tracheophyta</taxon>
        <taxon>Spermatophyta</taxon>
        <taxon>Magnoliopsida</taxon>
        <taxon>Ranunculales</taxon>
        <taxon>Circaeasteraceae</taxon>
        <taxon>Kingdonia</taxon>
    </lineage>
</organism>
<comment type="caution">
    <text evidence="2">The sequence shown here is derived from an EMBL/GenBank/DDBJ whole genome shotgun (WGS) entry which is preliminary data.</text>
</comment>
<evidence type="ECO:0000256" key="1">
    <source>
        <dbReference type="SAM" id="MobiDB-lite"/>
    </source>
</evidence>
<dbReference type="EMBL" id="JACGCM010001403">
    <property type="protein sequence ID" value="KAF6155752.1"/>
    <property type="molecule type" value="Genomic_DNA"/>
</dbReference>
<reference evidence="2 3" key="1">
    <citation type="journal article" date="2020" name="IScience">
        <title>Genome Sequencing of the Endangered Kingdonia uniflora (Circaeasteraceae, Ranunculales) Reveals Potential Mechanisms of Evolutionary Specialization.</title>
        <authorList>
            <person name="Sun Y."/>
            <person name="Deng T."/>
            <person name="Zhang A."/>
            <person name="Moore M.J."/>
            <person name="Landis J.B."/>
            <person name="Lin N."/>
            <person name="Zhang H."/>
            <person name="Zhang X."/>
            <person name="Huang J."/>
            <person name="Zhang X."/>
            <person name="Sun H."/>
            <person name="Wang H."/>
        </authorList>
    </citation>
    <scope>NUCLEOTIDE SEQUENCE [LARGE SCALE GENOMIC DNA]</scope>
    <source>
        <strain evidence="2">TB1705</strain>
        <tissue evidence="2">Leaf</tissue>
    </source>
</reference>
<evidence type="ECO:0000313" key="3">
    <source>
        <dbReference type="Proteomes" id="UP000541444"/>
    </source>
</evidence>
<protein>
    <submittedName>
        <fullName evidence="2">Uncharacterized protein</fullName>
    </submittedName>
</protein>
<evidence type="ECO:0000313" key="2">
    <source>
        <dbReference type="EMBL" id="KAF6155752.1"/>
    </source>
</evidence>
<accession>A0A7J7MLQ7</accession>
<dbReference type="PANTHER" id="PTHR35324:SF4">
    <property type="entry name" value="EXPRESSED PROTEIN"/>
    <property type="match status" value="1"/>
</dbReference>
<dbReference type="Proteomes" id="UP000541444">
    <property type="component" value="Unassembled WGS sequence"/>
</dbReference>
<gene>
    <name evidence="2" type="ORF">GIB67_007399</name>
</gene>
<dbReference type="PANTHER" id="PTHR35324">
    <property type="entry name" value="BNAA08G03750D PROTEIN"/>
    <property type="match status" value="1"/>
</dbReference>
<dbReference type="AlphaFoldDB" id="A0A7J7MLQ7"/>
<feature type="region of interest" description="Disordered" evidence="1">
    <location>
        <begin position="1"/>
        <end position="23"/>
    </location>
</feature>
<proteinExistence type="predicted"/>
<dbReference type="OrthoDB" id="749289at2759"/>